<name>A0ABT5Z1Q8_9ACTN</name>
<keyword evidence="4" id="KW-1185">Reference proteome</keyword>
<protein>
    <submittedName>
        <fullName evidence="3">PrgI family protein</fullName>
    </submittedName>
</protein>
<evidence type="ECO:0000313" key="4">
    <source>
        <dbReference type="Proteomes" id="UP001220022"/>
    </source>
</evidence>
<evidence type="ECO:0000313" key="3">
    <source>
        <dbReference type="EMBL" id="MDF2257698.1"/>
    </source>
</evidence>
<accession>A0ABT5Z1Q8</accession>
<feature type="transmembrane region" description="Helical" evidence="2">
    <location>
        <begin position="56"/>
        <end position="78"/>
    </location>
</feature>
<keyword evidence="2" id="KW-1133">Transmembrane helix</keyword>
<evidence type="ECO:0000256" key="1">
    <source>
        <dbReference type="SAM" id="MobiDB-lite"/>
    </source>
</evidence>
<evidence type="ECO:0000256" key="2">
    <source>
        <dbReference type="SAM" id="Phobius"/>
    </source>
</evidence>
<dbReference type="Proteomes" id="UP001220022">
    <property type="component" value="Unassembled WGS sequence"/>
</dbReference>
<proteinExistence type="predicted"/>
<keyword evidence="2" id="KW-0472">Membrane</keyword>
<dbReference type="RefSeq" id="WP_275815969.1">
    <property type="nucleotide sequence ID" value="NZ_BAAANM010000022.1"/>
</dbReference>
<dbReference type="InterPro" id="IPR024414">
    <property type="entry name" value="Uncharacterised_PrgI"/>
</dbReference>
<comment type="caution">
    <text evidence="3">The sequence shown here is derived from an EMBL/GenBank/DDBJ whole genome shotgun (WGS) entry which is preliminary data.</text>
</comment>
<feature type="region of interest" description="Disordered" evidence="1">
    <location>
        <begin position="299"/>
        <end position="323"/>
    </location>
</feature>
<sequence>MTRDRTENDEVSYSTRIPADIGCPDRILGPLTARQSAILTGTAGALWLGYVATRPFLAPLVYVALVAPIAAVMTAVSLGRRDGIGMDRFALAALAYRRSPKRRLHAPEGVPGLPDVVPQELAARVGPTPAVLRMPCQQVLDSGVVDLGRDGYAAVASCSTVNFDLRTGAEQQALTGAFARWLNSLTGPAQILIRAHRLNIHPLVDQLAQTAPALPHPALEHAALAHATFLHDLAAHSDLLTRQALLVVREPDPATSRASAAAARVRHRITEATRALAAAEITTTALDPGQTAAAITEATSPETTEHITAGQAQGEGRVWPSMR</sequence>
<gene>
    <name evidence="3" type="ORF">P2L57_18835</name>
</gene>
<keyword evidence="2" id="KW-0812">Transmembrane</keyword>
<organism evidence="3 4">
    <name type="scientific">Streptantibioticus ferralitis</name>
    <dbReference type="NCBI Taxonomy" id="236510"/>
    <lineage>
        <taxon>Bacteria</taxon>
        <taxon>Bacillati</taxon>
        <taxon>Actinomycetota</taxon>
        <taxon>Actinomycetes</taxon>
        <taxon>Kitasatosporales</taxon>
        <taxon>Streptomycetaceae</taxon>
        <taxon>Streptantibioticus</taxon>
    </lineage>
</organism>
<dbReference type="EMBL" id="JARHTQ010000011">
    <property type="protein sequence ID" value="MDF2257698.1"/>
    <property type="molecule type" value="Genomic_DNA"/>
</dbReference>
<dbReference type="Pfam" id="PF12666">
    <property type="entry name" value="PrgI"/>
    <property type="match status" value="1"/>
</dbReference>
<reference evidence="3 4" key="1">
    <citation type="submission" date="2023-03" db="EMBL/GenBank/DDBJ databases">
        <title>Draft genome sequence of type strain Streptomyces ferralitis JCM 14344.</title>
        <authorList>
            <person name="Klaysubun C."/>
            <person name="Duangmal K."/>
        </authorList>
    </citation>
    <scope>NUCLEOTIDE SEQUENCE [LARGE SCALE GENOMIC DNA]</scope>
    <source>
        <strain evidence="3 4">JCM 14344</strain>
    </source>
</reference>